<organism evidence="3 4">
    <name type="scientific">Atopococcus tabaci</name>
    <dbReference type="NCBI Taxonomy" id="269774"/>
    <lineage>
        <taxon>Bacteria</taxon>
        <taxon>Bacillati</taxon>
        <taxon>Bacillota</taxon>
        <taxon>Bacilli</taxon>
        <taxon>Lactobacillales</taxon>
        <taxon>Carnobacteriaceae</taxon>
        <taxon>Atopococcus</taxon>
    </lineage>
</organism>
<feature type="region of interest" description="Disordered" evidence="1">
    <location>
        <begin position="369"/>
        <end position="401"/>
    </location>
</feature>
<dbReference type="InterPro" id="IPR005025">
    <property type="entry name" value="FMN_Rdtase-like_dom"/>
</dbReference>
<dbReference type="GO" id="GO:0005829">
    <property type="term" value="C:cytosol"/>
    <property type="evidence" value="ECO:0007669"/>
    <property type="project" value="TreeGrafter"/>
</dbReference>
<evidence type="ECO:0000313" key="4">
    <source>
        <dbReference type="Proteomes" id="UP001171751"/>
    </source>
</evidence>
<protein>
    <submittedName>
        <fullName evidence="3">NADPH-dependent oxidoreductase</fullName>
    </submittedName>
</protein>
<proteinExistence type="predicted"/>
<dbReference type="InterPro" id="IPR050712">
    <property type="entry name" value="NAD(P)H-dep_reductase"/>
</dbReference>
<dbReference type="PANTHER" id="PTHR30543:SF21">
    <property type="entry name" value="NAD(P)H-DEPENDENT FMN REDUCTASE LOT6"/>
    <property type="match status" value="1"/>
</dbReference>
<evidence type="ECO:0000313" key="3">
    <source>
        <dbReference type="EMBL" id="MDO5457726.1"/>
    </source>
</evidence>
<dbReference type="Pfam" id="PF13596">
    <property type="entry name" value="PAS_10"/>
    <property type="match status" value="1"/>
</dbReference>
<dbReference type="Gene3D" id="3.30.450.20">
    <property type="entry name" value="PAS domain"/>
    <property type="match status" value="1"/>
</dbReference>
<dbReference type="Proteomes" id="UP001171751">
    <property type="component" value="Unassembled WGS sequence"/>
</dbReference>
<accession>A0AA43ZSF5</accession>
<dbReference type="GO" id="GO:0016491">
    <property type="term" value="F:oxidoreductase activity"/>
    <property type="evidence" value="ECO:0007669"/>
    <property type="project" value="InterPro"/>
</dbReference>
<dbReference type="EMBL" id="JAUNQW010000023">
    <property type="protein sequence ID" value="MDO5457726.1"/>
    <property type="molecule type" value="Genomic_DNA"/>
</dbReference>
<reference evidence="3" key="1">
    <citation type="submission" date="2023-07" db="EMBL/GenBank/DDBJ databases">
        <title>Between Cages and Wild: Unraveling the Impact of Captivity on Animal Microbiomes and Antimicrobial Resistance.</title>
        <authorList>
            <person name="Schmartz G.P."/>
            <person name="Rehner J."/>
            <person name="Schuff M.J."/>
            <person name="Becker S.L."/>
            <person name="Kravczyk M."/>
            <person name="Gurevich A."/>
            <person name="Francke R."/>
            <person name="Mueller R."/>
            <person name="Keller V."/>
            <person name="Keller A."/>
        </authorList>
    </citation>
    <scope>NUCLEOTIDE SEQUENCE</scope>
    <source>
        <strain evidence="3">S39M_St_73</strain>
    </source>
</reference>
<evidence type="ECO:0000256" key="1">
    <source>
        <dbReference type="SAM" id="MobiDB-lite"/>
    </source>
</evidence>
<dbReference type="SUPFAM" id="SSF52218">
    <property type="entry name" value="Flavoproteins"/>
    <property type="match status" value="1"/>
</dbReference>
<name>A0AA43ZSF5_9LACT</name>
<gene>
    <name evidence="3" type="ORF">Q4F26_05195</name>
</gene>
<feature type="compositionally biased region" description="Polar residues" evidence="1">
    <location>
        <begin position="387"/>
        <end position="401"/>
    </location>
</feature>
<dbReference type="PANTHER" id="PTHR30543">
    <property type="entry name" value="CHROMATE REDUCTASE"/>
    <property type="match status" value="1"/>
</dbReference>
<dbReference type="Gene3D" id="3.40.50.360">
    <property type="match status" value="1"/>
</dbReference>
<dbReference type="Pfam" id="PF03358">
    <property type="entry name" value="FMN_red"/>
    <property type="match status" value="1"/>
</dbReference>
<comment type="caution">
    <text evidence="3">The sequence shown here is derived from an EMBL/GenBank/DDBJ whole genome shotgun (WGS) entry which is preliminary data.</text>
</comment>
<feature type="domain" description="NADPH-dependent FMN reductase-like" evidence="2">
    <location>
        <begin position="1"/>
        <end position="146"/>
    </location>
</feature>
<keyword evidence="4" id="KW-1185">Reference proteome</keyword>
<evidence type="ECO:0000259" key="2">
    <source>
        <dbReference type="Pfam" id="PF03358"/>
    </source>
</evidence>
<dbReference type="GO" id="GO:0010181">
    <property type="term" value="F:FMN binding"/>
    <property type="evidence" value="ECO:0007669"/>
    <property type="project" value="TreeGrafter"/>
</dbReference>
<dbReference type="InterPro" id="IPR029039">
    <property type="entry name" value="Flavoprotein-like_sf"/>
</dbReference>
<sequence>MKLVGINGSLSEVSYNRKLLQFIQTEFDHAFDLEILDLHEVPMFKQFEDQTDHIAVDNIYRKINNADGVIIATPEHSHTVAPAIKNIIEHLSVSKRPFQNKPVLVIGASYYEQGSGRAQLDLKQILEAPGVNAYTMPGNEFLLSHAREAFDENSRLKDESTTSFLASVLGEFKAYVEMITELKGRAKPIYAKEDLTASGTIETTIDIDQDDDDWVEKAAAATQAAEGRDYVKLTHGVLTVDQINYFLESMPMELTFADENNQFLYYNCIKERSEMLAGRDPEQVGQSLHSVHPESARSGAEWVIQELRNGAQDRVVAPIPVDRPQKHVVHFYQAMHDSEGNYRGVNEYIFDVKKVVDMFLEQTNQKLAADDGADAISGATDGGESDASANNEADSTSAASE</sequence>
<dbReference type="AlphaFoldDB" id="A0AA43ZSF5"/>